<evidence type="ECO:0000313" key="9">
    <source>
        <dbReference type="EMBL" id="ADO84050.1"/>
    </source>
</evidence>
<comment type="subcellular location">
    <subcellularLocation>
        <location evidence="1">Membrane</location>
        <topology evidence="1">Single-pass membrane protein</topology>
    </subcellularLocation>
</comment>
<feature type="transmembrane region" description="Helical" evidence="8">
    <location>
        <begin position="6"/>
        <end position="22"/>
    </location>
</feature>
<keyword evidence="5 8" id="KW-1133">Transmembrane helix</keyword>
<dbReference type="Gene3D" id="1.20.5.3310">
    <property type="match status" value="1"/>
</dbReference>
<protein>
    <submittedName>
        <fullName evidence="9">Twin-arginine translocation protein, TatB subunit</fullName>
    </submittedName>
</protein>
<dbReference type="PRINTS" id="PR01506">
    <property type="entry name" value="TATBPROTEIN"/>
</dbReference>
<reference evidence="9 10" key="1">
    <citation type="journal article" date="2010" name="Stand. Genomic Sci.">
        <title>Complete genome sequence of Ilyobacter polytropus type strain (CuHbu1).</title>
        <authorList>
            <person name="Sikorski J."/>
            <person name="Chertkov O."/>
            <person name="Lapidus A."/>
            <person name="Nolan M."/>
            <person name="Lucas S."/>
            <person name="Del Rio T.G."/>
            <person name="Tice H."/>
            <person name="Cheng J.F."/>
            <person name="Tapia R."/>
            <person name="Han C."/>
            <person name="Goodwin L."/>
            <person name="Pitluck S."/>
            <person name="Liolios K."/>
            <person name="Ivanova N."/>
            <person name="Mavromatis K."/>
            <person name="Mikhailova N."/>
            <person name="Pati A."/>
            <person name="Chen A."/>
            <person name="Palaniappan K."/>
            <person name="Land M."/>
            <person name="Hauser L."/>
            <person name="Chang Y.J."/>
            <person name="Jeffries C.D."/>
            <person name="Brambilla E."/>
            <person name="Yasawong M."/>
            <person name="Rohde M."/>
            <person name="Pukall R."/>
            <person name="Spring S."/>
            <person name="Goker M."/>
            <person name="Woyke T."/>
            <person name="Bristow J."/>
            <person name="Eisen J.A."/>
            <person name="Markowitz V."/>
            <person name="Hugenholtz P."/>
            <person name="Kyrpides N.C."/>
            <person name="Klenk H.P."/>
        </authorList>
    </citation>
    <scope>NUCLEOTIDE SEQUENCE [LARGE SCALE GENOMIC DNA]</scope>
    <source>
        <strain evidence="10">ATCC 51220 / DSM 2926 / LMG 16218 / CuHBu1</strain>
        <plasmid evidence="10">pILYOP01</plasmid>
    </source>
</reference>
<dbReference type="Pfam" id="PF02416">
    <property type="entry name" value="TatA_B_E"/>
    <property type="match status" value="1"/>
</dbReference>
<keyword evidence="4" id="KW-0653">Protein transport</keyword>
<evidence type="ECO:0000313" key="10">
    <source>
        <dbReference type="Proteomes" id="UP000006875"/>
    </source>
</evidence>
<gene>
    <name evidence="9" type="ordered locus">Ilyop_2289</name>
</gene>
<dbReference type="Proteomes" id="UP000006875">
    <property type="component" value="Plasmid pILYOP01"/>
</dbReference>
<keyword evidence="7 8" id="KW-0472">Membrane</keyword>
<sequence length="78" mass="8948">MFGLGFTEIIIILVVILVVVKPEDLPKFFKKIGQLYRELKKTCSDVNKMKDEFVKLADAEEAKEDKKINESAELSSRE</sequence>
<evidence type="ECO:0000256" key="3">
    <source>
        <dbReference type="ARBA" id="ARBA00022692"/>
    </source>
</evidence>
<evidence type="ECO:0000256" key="4">
    <source>
        <dbReference type="ARBA" id="ARBA00022927"/>
    </source>
</evidence>
<evidence type="ECO:0000256" key="8">
    <source>
        <dbReference type="SAM" id="Phobius"/>
    </source>
</evidence>
<dbReference type="HOGENOM" id="CLU_086034_6_0_0"/>
<evidence type="ECO:0000256" key="1">
    <source>
        <dbReference type="ARBA" id="ARBA00004167"/>
    </source>
</evidence>
<dbReference type="GO" id="GO:0016020">
    <property type="term" value="C:membrane"/>
    <property type="evidence" value="ECO:0007669"/>
    <property type="project" value="UniProtKB-ARBA"/>
</dbReference>
<keyword evidence="2" id="KW-0813">Transport</keyword>
<dbReference type="InterPro" id="IPR003369">
    <property type="entry name" value="TatA/B/E"/>
</dbReference>
<geneLocation type="plasmid" evidence="9 10">
    <name>pILYOP01</name>
</geneLocation>
<name>E3HCZ4_ILYPC</name>
<keyword evidence="6" id="KW-0811">Translocation</keyword>
<evidence type="ECO:0000256" key="2">
    <source>
        <dbReference type="ARBA" id="ARBA00022448"/>
    </source>
</evidence>
<organism evidence="9 10">
    <name type="scientific">Ilyobacter polytropus (strain ATCC 51220 / DSM 2926 / LMG 16218 / CuHBu1)</name>
    <dbReference type="NCBI Taxonomy" id="572544"/>
    <lineage>
        <taxon>Bacteria</taxon>
        <taxon>Fusobacteriati</taxon>
        <taxon>Fusobacteriota</taxon>
        <taxon>Fusobacteriia</taxon>
        <taxon>Fusobacteriales</taxon>
        <taxon>Fusobacteriaceae</taxon>
        <taxon>Ilyobacter</taxon>
    </lineage>
</organism>
<evidence type="ECO:0000256" key="7">
    <source>
        <dbReference type="ARBA" id="ARBA00023136"/>
    </source>
</evidence>
<keyword evidence="3 8" id="KW-0812">Transmembrane</keyword>
<dbReference type="RefSeq" id="WP_013388709.1">
    <property type="nucleotide sequence ID" value="NC_014633.1"/>
</dbReference>
<keyword evidence="9" id="KW-0614">Plasmid</keyword>
<dbReference type="EMBL" id="CP002282">
    <property type="protein sequence ID" value="ADO84050.1"/>
    <property type="molecule type" value="Genomic_DNA"/>
</dbReference>
<evidence type="ECO:0000256" key="6">
    <source>
        <dbReference type="ARBA" id="ARBA00023010"/>
    </source>
</evidence>
<accession>E3HCZ4</accession>
<evidence type="ECO:0000256" key="5">
    <source>
        <dbReference type="ARBA" id="ARBA00022989"/>
    </source>
</evidence>
<keyword evidence="10" id="KW-1185">Reference proteome</keyword>
<dbReference type="KEGG" id="ipo:Ilyop_2289"/>
<dbReference type="AlphaFoldDB" id="E3HCZ4"/>
<dbReference type="GO" id="GO:0015031">
    <property type="term" value="P:protein transport"/>
    <property type="evidence" value="ECO:0007669"/>
    <property type="project" value="UniProtKB-KW"/>
</dbReference>
<proteinExistence type="predicted"/>